<dbReference type="AlphaFoldDB" id="A0A0F0KN49"/>
<keyword evidence="4 6" id="KW-1133">Transmembrane helix</keyword>
<feature type="transmembrane region" description="Helical" evidence="6">
    <location>
        <begin position="76"/>
        <end position="94"/>
    </location>
</feature>
<organism evidence="7 8">
    <name type="scientific">Microbacterium azadirachtae</name>
    <dbReference type="NCBI Taxonomy" id="582680"/>
    <lineage>
        <taxon>Bacteria</taxon>
        <taxon>Bacillati</taxon>
        <taxon>Actinomycetota</taxon>
        <taxon>Actinomycetes</taxon>
        <taxon>Micrococcales</taxon>
        <taxon>Microbacteriaceae</taxon>
        <taxon>Microbacterium</taxon>
    </lineage>
</organism>
<evidence type="ECO:0000256" key="4">
    <source>
        <dbReference type="ARBA" id="ARBA00022989"/>
    </source>
</evidence>
<feature type="transmembrane region" description="Helical" evidence="6">
    <location>
        <begin position="115"/>
        <end position="139"/>
    </location>
</feature>
<feature type="transmembrane region" description="Helical" evidence="6">
    <location>
        <begin position="151"/>
        <end position="175"/>
    </location>
</feature>
<dbReference type="GO" id="GO:0006865">
    <property type="term" value="P:amino acid transport"/>
    <property type="evidence" value="ECO:0007669"/>
    <property type="project" value="InterPro"/>
</dbReference>
<keyword evidence="8" id="KW-1185">Reference proteome</keyword>
<evidence type="ECO:0000256" key="5">
    <source>
        <dbReference type="ARBA" id="ARBA00023136"/>
    </source>
</evidence>
<keyword evidence="2" id="KW-1003">Cell membrane</keyword>
<feature type="transmembrane region" description="Helical" evidence="6">
    <location>
        <begin position="6"/>
        <end position="30"/>
    </location>
</feature>
<dbReference type="GO" id="GO:0005886">
    <property type="term" value="C:plasma membrane"/>
    <property type="evidence" value="ECO:0007669"/>
    <property type="project" value="UniProtKB-SubCell"/>
</dbReference>
<evidence type="ECO:0000256" key="1">
    <source>
        <dbReference type="ARBA" id="ARBA00004651"/>
    </source>
</evidence>
<dbReference type="EMBL" id="JYIT01000080">
    <property type="protein sequence ID" value="KJL21874.1"/>
    <property type="molecule type" value="Genomic_DNA"/>
</dbReference>
<keyword evidence="5 6" id="KW-0472">Membrane</keyword>
<proteinExistence type="predicted"/>
<feature type="transmembrane region" description="Helical" evidence="6">
    <location>
        <begin position="42"/>
        <end position="70"/>
    </location>
</feature>
<keyword evidence="3 6" id="KW-0812">Transmembrane</keyword>
<feature type="transmembrane region" description="Helical" evidence="6">
    <location>
        <begin position="187"/>
        <end position="211"/>
    </location>
</feature>
<protein>
    <submittedName>
        <fullName evidence="7">LysE type translocator</fullName>
    </submittedName>
</protein>
<accession>A0A0F0KN49</accession>
<reference evidence="7 8" key="1">
    <citation type="submission" date="2015-02" db="EMBL/GenBank/DDBJ databases">
        <title>Draft genome sequences of ten Microbacterium spp. with emphasis on heavy metal contaminated environments.</title>
        <authorList>
            <person name="Corretto E."/>
        </authorList>
    </citation>
    <scope>NUCLEOTIDE SEQUENCE [LARGE SCALE GENOMIC DNA]</scope>
    <source>
        <strain evidence="7 8">DSM 23848</strain>
    </source>
</reference>
<evidence type="ECO:0000313" key="8">
    <source>
        <dbReference type="Proteomes" id="UP000033448"/>
    </source>
</evidence>
<comment type="caution">
    <text evidence="7">The sequence shown here is derived from an EMBL/GenBank/DDBJ whole genome shotgun (WGS) entry which is preliminary data.</text>
</comment>
<evidence type="ECO:0000256" key="2">
    <source>
        <dbReference type="ARBA" id="ARBA00022475"/>
    </source>
</evidence>
<dbReference type="Pfam" id="PF01810">
    <property type="entry name" value="LysE"/>
    <property type="match status" value="1"/>
</dbReference>
<evidence type="ECO:0000256" key="3">
    <source>
        <dbReference type="ARBA" id="ARBA00022692"/>
    </source>
</evidence>
<evidence type="ECO:0000256" key="6">
    <source>
        <dbReference type="SAM" id="Phobius"/>
    </source>
</evidence>
<dbReference type="InterPro" id="IPR001123">
    <property type="entry name" value="LeuE-type"/>
</dbReference>
<gene>
    <name evidence="7" type="ORF">RL72_02413</name>
</gene>
<dbReference type="RefSeq" id="WP_045251080.1">
    <property type="nucleotide sequence ID" value="NZ_JYIT01000080.1"/>
</dbReference>
<name>A0A0F0KN49_9MICO</name>
<sequence length="213" mass="20973">MEGFWIPAVAGMLAGLGVAMPLGAIGALLLREGIVNGFRVAAAGAAGVATVDLLYCAAATAAGAFLASVIEGFRGPFLIASGVLVVGIGILQLFRIRRDAGSDEPEVGRISALGAYARFVGLTAINPMTLIYFLALGGAVTARSASPSGPVVFVVAAGIASLAWQLVLAGVGAAFGHLIGPRATRLIGILASLVVIGLGAVVLAGGVGALVSP</sequence>
<dbReference type="Proteomes" id="UP000033448">
    <property type="component" value="Unassembled WGS sequence"/>
</dbReference>
<comment type="subcellular location">
    <subcellularLocation>
        <location evidence="1">Cell membrane</location>
        <topology evidence="1">Multi-pass membrane protein</topology>
    </subcellularLocation>
</comment>
<dbReference type="PATRIC" id="fig|582680.7.peg.2463"/>
<evidence type="ECO:0000313" key="7">
    <source>
        <dbReference type="EMBL" id="KJL21874.1"/>
    </source>
</evidence>